<dbReference type="InterPro" id="IPR012291">
    <property type="entry name" value="CBM2_carb-bd_dom_sf"/>
</dbReference>
<reference evidence="12" key="1">
    <citation type="submission" date="2021-11" db="EMBL/GenBank/DDBJ databases">
        <authorList>
            <person name="Schell T."/>
        </authorList>
    </citation>
    <scope>NUCLEOTIDE SEQUENCE</scope>
    <source>
        <strain evidence="12">M5</strain>
    </source>
</reference>
<dbReference type="Pfam" id="PF00759">
    <property type="entry name" value="Glyco_hydro_9"/>
    <property type="match status" value="1"/>
</dbReference>
<evidence type="ECO:0000256" key="8">
    <source>
        <dbReference type="PROSITE-ProRule" id="PRU10060"/>
    </source>
</evidence>
<evidence type="ECO:0000259" key="11">
    <source>
        <dbReference type="SMART" id="SM00637"/>
    </source>
</evidence>
<dbReference type="SMART" id="SM00637">
    <property type="entry name" value="CBD_II"/>
    <property type="match status" value="1"/>
</dbReference>
<dbReference type="InterPro" id="IPR008965">
    <property type="entry name" value="CBM2/CBM3_carb-bd_dom_sf"/>
</dbReference>
<evidence type="ECO:0000313" key="12">
    <source>
        <dbReference type="EMBL" id="CAH0109264.1"/>
    </source>
</evidence>
<keyword evidence="13" id="KW-1185">Reference proteome</keyword>
<feature type="domain" description="CBM2" evidence="11">
    <location>
        <begin position="21"/>
        <end position="116"/>
    </location>
</feature>
<dbReference type="SUPFAM" id="SSF48208">
    <property type="entry name" value="Six-hairpin glycosidases"/>
    <property type="match status" value="1"/>
</dbReference>
<dbReference type="InterPro" id="IPR001919">
    <property type="entry name" value="CBD2"/>
</dbReference>
<protein>
    <recommendedName>
        <fullName evidence="9">Endoglucanase</fullName>
        <ecNumber evidence="9">3.2.1.4</ecNumber>
    </recommendedName>
</protein>
<evidence type="ECO:0000256" key="7">
    <source>
        <dbReference type="ARBA" id="ARBA00023326"/>
    </source>
</evidence>
<feature type="compositionally biased region" description="Low complexity" evidence="10">
    <location>
        <begin position="137"/>
        <end position="149"/>
    </location>
</feature>
<dbReference type="PROSITE" id="PS00698">
    <property type="entry name" value="GH9_3"/>
    <property type="match status" value="1"/>
</dbReference>
<dbReference type="AlphaFoldDB" id="A0A8J2RZ36"/>
<dbReference type="SUPFAM" id="SSF49384">
    <property type="entry name" value="Carbohydrate-binding domain"/>
    <property type="match status" value="1"/>
</dbReference>
<accession>A0A8J2RZ36</accession>
<dbReference type="Gene3D" id="1.50.10.10">
    <property type="match status" value="1"/>
</dbReference>
<feature type="active site" evidence="8">
    <location>
        <position position="649"/>
    </location>
</feature>
<comment type="caution">
    <text evidence="12">The sequence shown here is derived from an EMBL/GenBank/DDBJ whole genome shotgun (WGS) entry which is preliminary data.</text>
</comment>
<dbReference type="InterPro" id="IPR008928">
    <property type="entry name" value="6-hairpin_glycosidase_sf"/>
</dbReference>
<proteinExistence type="inferred from homology"/>
<feature type="compositionally biased region" description="Low complexity" evidence="10">
    <location>
        <begin position="164"/>
        <end position="226"/>
    </location>
</feature>
<evidence type="ECO:0000256" key="10">
    <source>
        <dbReference type="SAM" id="MobiDB-lite"/>
    </source>
</evidence>
<evidence type="ECO:0000256" key="5">
    <source>
        <dbReference type="ARBA" id="ARBA00023277"/>
    </source>
</evidence>
<dbReference type="Pfam" id="PF00553">
    <property type="entry name" value="CBM_2"/>
    <property type="match status" value="1"/>
</dbReference>
<dbReference type="Gene3D" id="2.60.40.290">
    <property type="match status" value="1"/>
</dbReference>
<dbReference type="GO" id="GO:0008810">
    <property type="term" value="F:cellulase activity"/>
    <property type="evidence" value="ECO:0007669"/>
    <property type="project" value="UniProtKB-EC"/>
</dbReference>
<keyword evidence="6 8" id="KW-0326">Glycosidase</keyword>
<dbReference type="GO" id="GO:0030245">
    <property type="term" value="P:cellulose catabolic process"/>
    <property type="evidence" value="ECO:0007669"/>
    <property type="project" value="UniProtKB-KW"/>
</dbReference>
<dbReference type="EC" id="3.2.1.4" evidence="9"/>
<evidence type="ECO:0000313" key="13">
    <source>
        <dbReference type="Proteomes" id="UP000789390"/>
    </source>
</evidence>
<feature type="signal peptide" evidence="9">
    <location>
        <begin position="1"/>
        <end position="18"/>
    </location>
</feature>
<keyword evidence="9" id="KW-0732">Signal</keyword>
<gene>
    <name evidence="12" type="ORF">DGAL_LOCUS12736</name>
</gene>
<evidence type="ECO:0000256" key="9">
    <source>
        <dbReference type="RuleBase" id="RU361166"/>
    </source>
</evidence>
<keyword evidence="4 9" id="KW-0136">Cellulose degradation</keyword>
<feature type="chain" id="PRO_5035341445" description="Endoglucanase" evidence="9">
    <location>
        <begin position="19"/>
        <end position="675"/>
    </location>
</feature>
<sequence length="675" mass="72488">MLSVSGFTILFFIRFVSGGPCDNIVNVTASWPGGYTTALTIPILTSTTNWTMDVTFSSLLSSLQVWSASSTTTNNIQFRLINLSYNGVQSAGATLTGVGFNAYFNSSANPVPAVTSILFNGVNICSTVSPVTSKPGTTTTARPLNPTTAKSGTTKPGTTITAKPASITTIKPTSSKTAKPVSTTTTKPLITTTTKPGTITTTKPLTTTTVKPQNTTTIRPATTSSTKATATSTTGLTTKYNYREVITKSLLFYYAQRSGPLPANDNPIPYRSNSTLNDRGQSGEDLIGGYFDAGDHLKLGFPLASAITIVAWSIMDYPLGYSSAGQLTIAQNMVKWATDYFIKAHVQANKFYGQVGDGTLDHNYWGRPEDMTMSRPAYFISTTNPGSDLAGETAAALAATSMVFASVNSTYSALCLTRAKQLYDFAKQYRAKYSQSMPQAAAFYPSSDFGDELAWGAAWLYRATNNVTYLNDAKAFYTQFSLSNNPSEFSWDSKTAGVQVMMAKLTNDTLYKTAVKAFCDSKVNQPKTPKGLLFINTWGSLRHASNIAYICLQAADLNINPLAYRQLAKSQIHYALGDTGRSFVVGFGVNPPVKPHHASSSCPNRPAVCDWNTYGLTTPNPQILYGALVGGPDSTDNYTDDRNNYVTNEVACDYNAGFQGSVAALQSLAVQGVFN</sequence>
<dbReference type="InterPro" id="IPR033126">
    <property type="entry name" value="Glyco_hydro_9_Asp/Glu_AS"/>
</dbReference>
<dbReference type="GO" id="GO:0030247">
    <property type="term" value="F:polysaccharide binding"/>
    <property type="evidence" value="ECO:0007669"/>
    <property type="project" value="InterPro"/>
</dbReference>
<name>A0A8J2RZ36_9CRUS</name>
<feature type="compositionally biased region" description="Polar residues" evidence="10">
    <location>
        <begin position="150"/>
        <end position="161"/>
    </location>
</feature>
<dbReference type="InterPro" id="IPR012341">
    <property type="entry name" value="6hp_glycosidase-like_sf"/>
</dbReference>
<dbReference type="InterPro" id="IPR001701">
    <property type="entry name" value="Glyco_hydro_9"/>
</dbReference>
<evidence type="ECO:0000256" key="2">
    <source>
        <dbReference type="ARBA" id="ARBA00007072"/>
    </source>
</evidence>
<dbReference type="OrthoDB" id="10257085at2759"/>
<keyword evidence="3 8" id="KW-0378">Hydrolase</keyword>
<evidence type="ECO:0000256" key="1">
    <source>
        <dbReference type="ARBA" id="ARBA00000966"/>
    </source>
</evidence>
<feature type="region of interest" description="Disordered" evidence="10">
    <location>
        <begin position="131"/>
        <end position="226"/>
    </location>
</feature>
<feature type="active site" evidence="8">
    <location>
        <position position="640"/>
    </location>
</feature>
<organism evidence="12 13">
    <name type="scientific">Daphnia galeata</name>
    <dbReference type="NCBI Taxonomy" id="27404"/>
    <lineage>
        <taxon>Eukaryota</taxon>
        <taxon>Metazoa</taxon>
        <taxon>Ecdysozoa</taxon>
        <taxon>Arthropoda</taxon>
        <taxon>Crustacea</taxon>
        <taxon>Branchiopoda</taxon>
        <taxon>Diplostraca</taxon>
        <taxon>Cladocera</taxon>
        <taxon>Anomopoda</taxon>
        <taxon>Daphniidae</taxon>
        <taxon>Daphnia</taxon>
    </lineage>
</organism>
<evidence type="ECO:0000256" key="6">
    <source>
        <dbReference type="ARBA" id="ARBA00023295"/>
    </source>
</evidence>
<evidence type="ECO:0000256" key="3">
    <source>
        <dbReference type="ARBA" id="ARBA00022801"/>
    </source>
</evidence>
<keyword evidence="5 8" id="KW-0119">Carbohydrate metabolism</keyword>
<dbReference type="Proteomes" id="UP000789390">
    <property type="component" value="Unassembled WGS sequence"/>
</dbReference>
<comment type="similarity">
    <text evidence="2 8 9">Belongs to the glycosyl hydrolase 9 (cellulase E) family.</text>
</comment>
<comment type="catalytic activity">
    <reaction evidence="1 9">
        <text>Endohydrolysis of (1-&gt;4)-beta-D-glucosidic linkages in cellulose, lichenin and cereal beta-D-glucans.</text>
        <dbReference type="EC" id="3.2.1.4"/>
    </reaction>
</comment>
<keyword evidence="7 8" id="KW-0624">Polysaccharide degradation</keyword>
<dbReference type="PANTHER" id="PTHR22298">
    <property type="entry name" value="ENDO-1,4-BETA-GLUCANASE"/>
    <property type="match status" value="1"/>
</dbReference>
<dbReference type="EMBL" id="CAKKLH010000292">
    <property type="protein sequence ID" value="CAH0109264.1"/>
    <property type="molecule type" value="Genomic_DNA"/>
</dbReference>
<evidence type="ECO:0000256" key="4">
    <source>
        <dbReference type="ARBA" id="ARBA00023001"/>
    </source>
</evidence>